<name>A0A0F4HEA0_LIMFE</name>
<accession>A0A0F4HEA0</accession>
<organism evidence="2 5">
    <name type="scientific">Limosilactobacillus fermentum</name>
    <name type="common">Lactobacillus fermentum</name>
    <dbReference type="NCBI Taxonomy" id="1613"/>
    <lineage>
        <taxon>Bacteria</taxon>
        <taxon>Bacillati</taxon>
        <taxon>Bacillota</taxon>
        <taxon>Bacilli</taxon>
        <taxon>Lactobacillales</taxon>
        <taxon>Lactobacillaceae</taxon>
        <taxon>Limosilactobacillus</taxon>
    </lineage>
</organism>
<evidence type="ECO:0000313" key="5">
    <source>
        <dbReference type="Proteomes" id="UP000236514"/>
    </source>
</evidence>
<proteinExistence type="predicted"/>
<dbReference type="PATRIC" id="fig|1613.112.peg.794"/>
<dbReference type="OMA" id="NAYWSKA"/>
<protein>
    <submittedName>
        <fullName evidence="2">SAM-dependent methyltransferase</fullName>
    </submittedName>
</protein>
<evidence type="ECO:0000313" key="6">
    <source>
        <dbReference type="Proteomes" id="UP000503169"/>
    </source>
</evidence>
<reference evidence="1 4" key="1">
    <citation type="submission" date="2016-09" db="EMBL/GenBank/DDBJ databases">
        <title>Genome Sequence of the Lactobacillus fermentum strain NCC2970 (CNCM I-5068).</title>
        <authorList>
            <person name="Barretto C."/>
            <person name="Ngom-Bru C."/>
            <person name="Genevaz A."/>
            <person name="Fournier C."/>
            <person name="Moine D."/>
            <person name="Kassam M."/>
            <person name="Iltis A."/>
            <person name="Sagory-Zalkind P."/>
            <person name="Faucherand G."/>
            <person name="Descombes P."/>
            <person name="Duboux S."/>
        </authorList>
    </citation>
    <scope>NUCLEOTIDE SEQUENCE [LARGE SCALE GENOMIC DNA]</scope>
    <source>
        <strain evidence="1 4">NCC2970</strain>
    </source>
</reference>
<dbReference type="SUPFAM" id="SSF53335">
    <property type="entry name" value="S-adenosyl-L-methionine-dependent methyltransferases"/>
    <property type="match status" value="1"/>
</dbReference>
<evidence type="ECO:0000313" key="3">
    <source>
        <dbReference type="EMBL" id="QIX59524.1"/>
    </source>
</evidence>
<dbReference type="GO" id="GO:0008168">
    <property type="term" value="F:methyltransferase activity"/>
    <property type="evidence" value="ECO:0007669"/>
    <property type="project" value="UniProtKB-KW"/>
</dbReference>
<dbReference type="Proteomes" id="UP000094714">
    <property type="component" value="Chromosome"/>
</dbReference>
<reference evidence="3 6" key="3">
    <citation type="submission" date="2020-04" db="EMBL/GenBank/DDBJ databases">
        <title>Novel strain L. Fermentum HFD1 producer antibacterial peptides.</title>
        <authorList>
            <person name="Ozhegov G.D."/>
            <person name="Pavlova A.S."/>
            <person name="Zhuravleva D.E."/>
            <person name="Gogoleva N.V."/>
            <person name="Shagimardanova E.I."/>
            <person name="Markelova M.I."/>
            <person name="Yarullina D.R."/>
            <person name="Kayumov A.R."/>
        </authorList>
    </citation>
    <scope>NUCLEOTIDE SEQUENCE [LARGE SCALE GENOMIC DNA]</scope>
    <source>
        <strain evidence="3 6">HFD1</strain>
    </source>
</reference>
<evidence type="ECO:0000313" key="2">
    <source>
        <dbReference type="EMBL" id="PNV58580.1"/>
    </source>
</evidence>
<keyword evidence="2" id="KW-0489">Methyltransferase</keyword>
<reference evidence="2 5" key="2">
    <citation type="submission" date="2018-01" db="EMBL/GenBank/DDBJ databases">
        <title>Draft genome sequence of the feruloyl esterase-producing strain Lactobacillus fermentum CRL 1446, isolated from artisanal goat milk cheese.</title>
        <authorList>
            <person name="Abeijon Mukdsi M.C."/>
            <person name="Saavedra L."/>
            <person name="Gauffin Cano M.P."/>
            <person name="Hebert E.M."/>
            <person name="Medina R.B."/>
        </authorList>
    </citation>
    <scope>NUCLEOTIDE SEQUENCE [LARGE SCALE GENOMIC DNA]</scope>
    <source>
        <strain evidence="2 5">CRL 1446</strain>
    </source>
</reference>
<dbReference type="Proteomes" id="UP000236514">
    <property type="component" value="Unassembled WGS sequence"/>
</dbReference>
<dbReference type="RefSeq" id="WP_003681179.1">
    <property type="nucleotide sequence ID" value="NZ_BJLV01000042.1"/>
</dbReference>
<keyword evidence="2" id="KW-0808">Transferase</keyword>
<dbReference type="GO" id="GO:0032259">
    <property type="term" value="P:methylation"/>
    <property type="evidence" value="ECO:0007669"/>
    <property type="project" value="UniProtKB-KW"/>
</dbReference>
<dbReference type="AlphaFoldDB" id="A0A0F4HEA0"/>
<evidence type="ECO:0000313" key="1">
    <source>
        <dbReference type="EMBL" id="AOR74223.1"/>
    </source>
</evidence>
<dbReference type="InterPro" id="IPR029063">
    <property type="entry name" value="SAM-dependent_MTases_sf"/>
</dbReference>
<dbReference type="GeneID" id="83715878"/>
<dbReference type="EMBL" id="CP050919">
    <property type="protein sequence ID" value="QIX59524.1"/>
    <property type="molecule type" value="Genomic_DNA"/>
</dbReference>
<sequence>MNPKKLRQLKKATKKARTTAPAPYIAQLTRYRDLFDKVPQVKYLLNAALLDDQLLKSGLLPQPLPKLLLPDDIQTVIFNQLAAKYPQGDATGDRLWDQYTAALPKVDALLRDYRDYLEETYGMWSFTNVSFISSLSDYLKGAPVLEVMAGNGYLSKGLKDKRPTQTVFTTDSTAWVKENQTGRHPVISIEPLDALAAVDKYADQVEYVIMSWAPDKGEADWDLLEHLREHYPALKLLVIGEKDGATNSKRFWQEAQLSQDGLAQVNAALKSFDLIDEQVYLAK</sequence>
<evidence type="ECO:0000313" key="4">
    <source>
        <dbReference type="Proteomes" id="UP000094714"/>
    </source>
</evidence>
<dbReference type="EMBL" id="POTQ01000002">
    <property type="protein sequence ID" value="PNV58580.1"/>
    <property type="molecule type" value="Genomic_DNA"/>
</dbReference>
<dbReference type="EMBL" id="CP017151">
    <property type="protein sequence ID" value="AOR74223.1"/>
    <property type="molecule type" value="Genomic_DNA"/>
</dbReference>
<dbReference type="Proteomes" id="UP000503169">
    <property type="component" value="Chromosome"/>
</dbReference>
<gene>
    <name evidence="2" type="ORF">C1Y38_01415</name>
    <name evidence="3" type="ORF">HCY95_01984</name>
    <name evidence="1" type="ORF">LACFE_CDS0758</name>
</gene>